<organism evidence="2 3">
    <name type="scientific">Mycoplana rhizolycopersici</name>
    <dbReference type="NCBI Taxonomy" id="2746702"/>
    <lineage>
        <taxon>Bacteria</taxon>
        <taxon>Pseudomonadati</taxon>
        <taxon>Pseudomonadota</taxon>
        <taxon>Alphaproteobacteria</taxon>
        <taxon>Hyphomicrobiales</taxon>
        <taxon>Rhizobiaceae</taxon>
        <taxon>Mycoplana</taxon>
    </lineage>
</organism>
<dbReference type="EMBL" id="JABXYK010000001">
    <property type="protein sequence ID" value="NVP53651.1"/>
    <property type="molecule type" value="Genomic_DNA"/>
</dbReference>
<sequence>MKDRDLHEITLWLSREGYQGTDEGALIAGFCERCNDKGLRIGRALAIIDTLHPDFEGRSFHWDSADLEMEPVREYETISDDHGRQAWQSSVFYHLMTTDVDEVHRPFARGAATDYANMPELKAAGHTDYLAMIHRFTEGGRVGEMDAFFSSWSTRAAEGFSDDDLRALRILVPTLALAIKCASSIRIISTLAEVYLGRDAGEKVVSGRINRGEVEKIEAVIWFSDLHNYTSISDRTEPEHIIPFLNDYAELVVGAIHDHGGSVLKLIGDGVLAIFRSGDRQADCVAALDAERAVHRNLSELNARRLAAGMPATEVYLGLHVGDVLYGNIGSRGRLDFTVVGPCVNQVSRISSLCTSVDRDVLMSRDFVDACPPERSADMVSLGRYALRGVGRATELFTIDPERR</sequence>
<comment type="caution">
    <text evidence="2">The sequence shown here is derived from an EMBL/GenBank/DDBJ whole genome shotgun (WGS) entry which is preliminary data.</text>
</comment>
<dbReference type="InterPro" id="IPR050697">
    <property type="entry name" value="Adenylyl/Guanylyl_Cyclase_3/4"/>
</dbReference>
<dbReference type="PANTHER" id="PTHR43081:SF11">
    <property type="entry name" value="BLR2264 PROTEIN"/>
    <property type="match status" value="1"/>
</dbReference>
<name>A0ABX2Q8K1_9HYPH</name>
<evidence type="ECO:0000313" key="2">
    <source>
        <dbReference type="EMBL" id="NVP53651.1"/>
    </source>
</evidence>
<dbReference type="InterPro" id="IPR001054">
    <property type="entry name" value="A/G_cyclase"/>
</dbReference>
<evidence type="ECO:0000259" key="1">
    <source>
        <dbReference type="PROSITE" id="PS50125"/>
    </source>
</evidence>
<dbReference type="PANTHER" id="PTHR43081">
    <property type="entry name" value="ADENYLATE CYCLASE, TERMINAL-DIFFERENTIATION SPECIFIC-RELATED"/>
    <property type="match status" value="1"/>
</dbReference>
<evidence type="ECO:0000313" key="3">
    <source>
        <dbReference type="Proteomes" id="UP000659172"/>
    </source>
</evidence>
<reference evidence="2 3" key="1">
    <citation type="submission" date="2020-06" db="EMBL/GenBank/DDBJ databases">
        <title>Rhizobium sp.nov. isolated from the tomato plant.</title>
        <authorList>
            <person name="Thin K.K."/>
            <person name="Zhang X."/>
            <person name="He S."/>
        </authorList>
    </citation>
    <scope>NUCLEOTIDE SEQUENCE [LARGE SCALE GENOMIC DNA]</scope>
    <source>
        <strain evidence="2 3">DBTS2</strain>
    </source>
</reference>
<dbReference type="Pfam" id="PF00211">
    <property type="entry name" value="Guanylate_cyc"/>
    <property type="match status" value="1"/>
</dbReference>
<dbReference type="Gene3D" id="3.30.70.1230">
    <property type="entry name" value="Nucleotide cyclase"/>
    <property type="match status" value="1"/>
</dbReference>
<feature type="domain" description="Guanylate cyclase" evidence="1">
    <location>
        <begin position="220"/>
        <end position="351"/>
    </location>
</feature>
<dbReference type="PROSITE" id="PS50125">
    <property type="entry name" value="GUANYLATE_CYCLASE_2"/>
    <property type="match status" value="1"/>
</dbReference>
<dbReference type="RefSeq" id="WP_176947728.1">
    <property type="nucleotide sequence ID" value="NZ_JABXYK010000001.1"/>
</dbReference>
<keyword evidence="3" id="KW-1185">Reference proteome</keyword>
<dbReference type="SUPFAM" id="SSF55073">
    <property type="entry name" value="Nucleotide cyclase"/>
    <property type="match status" value="1"/>
</dbReference>
<gene>
    <name evidence="2" type="ORF">HV823_00145</name>
</gene>
<dbReference type="Proteomes" id="UP000659172">
    <property type="component" value="Unassembled WGS sequence"/>
</dbReference>
<dbReference type="InterPro" id="IPR029787">
    <property type="entry name" value="Nucleotide_cyclase"/>
</dbReference>
<proteinExistence type="predicted"/>
<protein>
    <submittedName>
        <fullName evidence="2">Adenylate/guanylate cyclase domain-containing protein</fullName>
    </submittedName>
</protein>
<accession>A0ABX2Q8K1</accession>
<dbReference type="CDD" id="cd07302">
    <property type="entry name" value="CHD"/>
    <property type="match status" value="1"/>
</dbReference>